<evidence type="ECO:0000313" key="2">
    <source>
        <dbReference type="EMBL" id="CAR99531.1"/>
    </source>
</evidence>
<dbReference type="GeneID" id="68916828"/>
<evidence type="ECO:0000313" key="3">
    <source>
        <dbReference type="Proteomes" id="UP000008549"/>
    </source>
</evidence>
<accession>B6II01</accession>
<reference evidence="2 3" key="1">
    <citation type="journal article" date="2003" name="PLoS Biol.">
        <title>The genome sequence of Caenorhabditis briggsae: a platform for comparative genomics.</title>
        <authorList>
            <person name="Stein L.D."/>
            <person name="Bao Z."/>
            <person name="Blasiar D."/>
            <person name="Blumenthal T."/>
            <person name="Brent M.R."/>
            <person name="Chen N."/>
            <person name="Chinwalla A."/>
            <person name="Clarke L."/>
            <person name="Clee C."/>
            <person name="Coghlan A."/>
            <person name="Coulson A."/>
            <person name="D'Eustachio P."/>
            <person name="Fitch D.H."/>
            <person name="Fulton L.A."/>
            <person name="Fulton R.E."/>
            <person name="Griffiths-Jones S."/>
            <person name="Harris T.W."/>
            <person name="Hillier L.W."/>
            <person name="Kamath R."/>
            <person name="Kuwabara P.E."/>
            <person name="Mardis E.R."/>
            <person name="Marra M.A."/>
            <person name="Miner T.L."/>
            <person name="Minx P."/>
            <person name="Mullikin J.C."/>
            <person name="Plumb R.W."/>
            <person name="Rogers J."/>
            <person name="Schein J.E."/>
            <person name="Sohrmann M."/>
            <person name="Spieth J."/>
            <person name="Stajich J.E."/>
            <person name="Wei C."/>
            <person name="Willey D."/>
            <person name="Wilson R.K."/>
            <person name="Durbin R."/>
            <person name="Waterston R.H."/>
        </authorList>
    </citation>
    <scope>NUCLEOTIDE SEQUENCE [LARGE SCALE GENOMIC DNA]</scope>
    <source>
        <strain evidence="2 3">AF16</strain>
    </source>
</reference>
<evidence type="ECO:0000256" key="1">
    <source>
        <dbReference type="SAM" id="MobiDB-lite"/>
    </source>
</evidence>
<organism evidence="2 3">
    <name type="scientific">Caenorhabditis briggsae</name>
    <dbReference type="NCBI Taxonomy" id="6238"/>
    <lineage>
        <taxon>Eukaryota</taxon>
        <taxon>Metazoa</taxon>
        <taxon>Ecdysozoa</taxon>
        <taxon>Nematoda</taxon>
        <taxon>Chromadorea</taxon>
        <taxon>Rhabditida</taxon>
        <taxon>Rhabditina</taxon>
        <taxon>Rhabditomorpha</taxon>
        <taxon>Rhabditoidea</taxon>
        <taxon>Rhabditidae</taxon>
        <taxon>Peloderinae</taxon>
        <taxon>Caenorhabditis</taxon>
    </lineage>
</organism>
<feature type="compositionally biased region" description="Basic and acidic residues" evidence="1">
    <location>
        <begin position="12"/>
        <end position="33"/>
    </location>
</feature>
<reference evidence="2 3" key="2">
    <citation type="journal article" date="2011" name="PLoS Genet.">
        <title>Caenorhabditis briggsae recombinant inbred line genotypes reveal inter-strain incompatibility and the evolution of recombination.</title>
        <authorList>
            <person name="Ross J.A."/>
            <person name="Koboldt D.C."/>
            <person name="Staisch J.E."/>
            <person name="Chamberlin H.M."/>
            <person name="Gupta B.P."/>
            <person name="Miller R.D."/>
            <person name="Baird S.E."/>
            <person name="Haag E.S."/>
        </authorList>
    </citation>
    <scope>NUCLEOTIDE SEQUENCE [LARGE SCALE GENOMIC DNA]</scope>
    <source>
        <strain evidence="2 3">AF16</strain>
    </source>
</reference>
<gene>
    <name evidence="2" type="ORF">CBG25337</name>
    <name evidence="2" type="ORF">CBG_25337</name>
</gene>
<dbReference type="Proteomes" id="UP000008549">
    <property type="component" value="Unassembled WGS sequence"/>
</dbReference>
<protein>
    <submittedName>
        <fullName evidence="2">Protein CBG25337</fullName>
    </submittedName>
</protein>
<feature type="region of interest" description="Disordered" evidence="1">
    <location>
        <begin position="1"/>
        <end position="33"/>
    </location>
</feature>
<dbReference type="EMBL" id="HE600915">
    <property type="protein sequence ID" value="CAR99531.1"/>
    <property type="molecule type" value="Genomic_DNA"/>
</dbReference>
<dbReference type="HOGENOM" id="CLU_3175870_0_0_1"/>
<dbReference type="InParanoid" id="B6II01"/>
<name>B6II01_CAEBR</name>
<dbReference type="AlphaFoldDB" id="B6II01"/>
<keyword evidence="3" id="KW-1185">Reference proteome</keyword>
<proteinExistence type="predicted"/>
<feature type="compositionally biased region" description="Basic residues" evidence="1">
    <location>
        <begin position="1"/>
        <end position="11"/>
    </location>
</feature>
<dbReference type="KEGG" id="cbr:CBG_25337"/>
<sequence length="47" mass="5850">MLHEKKKRKKELKGSQDEMHKYKERDEGRKQKMEVLVHEKNLMKKQI</sequence>
<dbReference type="RefSeq" id="XP_045099094.1">
    <property type="nucleotide sequence ID" value="XM_045236517.1"/>
</dbReference>
<dbReference type="CTD" id="68916828"/>